<keyword evidence="3 4" id="KW-0472">Membrane</keyword>
<organism evidence="5 6">
    <name type="scientific">Parascaris univalens</name>
    <name type="common">Nematode worm</name>
    <dbReference type="NCBI Taxonomy" id="6257"/>
    <lineage>
        <taxon>Eukaryota</taxon>
        <taxon>Metazoa</taxon>
        <taxon>Ecdysozoa</taxon>
        <taxon>Nematoda</taxon>
        <taxon>Chromadorea</taxon>
        <taxon>Rhabditida</taxon>
        <taxon>Spirurina</taxon>
        <taxon>Ascaridomorpha</taxon>
        <taxon>Ascaridoidea</taxon>
        <taxon>Ascarididae</taxon>
        <taxon>Parascaris</taxon>
    </lineage>
</organism>
<dbReference type="GO" id="GO:0005375">
    <property type="term" value="F:copper ion transmembrane transporter activity"/>
    <property type="evidence" value="ECO:0007669"/>
    <property type="project" value="UniProtKB-UniRule"/>
</dbReference>
<comment type="similarity">
    <text evidence="4">Belongs to the copper transporter (Ctr) (TC 1.A.56) family. SLC31A subfamily.</text>
</comment>
<evidence type="ECO:0000256" key="2">
    <source>
        <dbReference type="ARBA" id="ARBA00022989"/>
    </source>
</evidence>
<evidence type="ECO:0000313" key="5">
    <source>
        <dbReference type="Proteomes" id="UP000887569"/>
    </source>
</evidence>
<keyword evidence="1 4" id="KW-0812">Transmembrane</keyword>
<dbReference type="AlphaFoldDB" id="A0A915AVQ3"/>
<proteinExistence type="inferred from homology"/>
<dbReference type="GO" id="GO:0016020">
    <property type="term" value="C:membrane"/>
    <property type="evidence" value="ECO:0007669"/>
    <property type="project" value="UniProtKB-SubCell"/>
</dbReference>
<keyword evidence="4" id="KW-0187">Copper transport</keyword>
<keyword evidence="4" id="KW-0813">Transport</keyword>
<keyword evidence="5" id="KW-1185">Reference proteome</keyword>
<evidence type="ECO:0000256" key="3">
    <source>
        <dbReference type="ARBA" id="ARBA00023136"/>
    </source>
</evidence>
<comment type="subcellular location">
    <subcellularLocation>
        <location evidence="4">Membrane</location>
        <topology evidence="4">Multi-pass membrane protein</topology>
    </subcellularLocation>
</comment>
<dbReference type="WBParaSite" id="PgR015_g034_t01">
    <property type="protein sequence ID" value="PgR015_g034_t01"/>
    <property type="gene ID" value="PgR015_g034"/>
</dbReference>
<dbReference type="PANTHER" id="PTHR12483">
    <property type="entry name" value="SOLUTE CARRIER FAMILY 31 COPPER TRANSPORTERS"/>
    <property type="match status" value="1"/>
</dbReference>
<accession>A0A915AVQ3</accession>
<dbReference type="Proteomes" id="UP000887569">
    <property type="component" value="Unplaced"/>
</dbReference>
<dbReference type="PANTHER" id="PTHR12483:SF127">
    <property type="entry name" value="COPPER TRANSPORT PROTEIN"/>
    <property type="match status" value="1"/>
</dbReference>
<feature type="transmembrane region" description="Helical" evidence="4">
    <location>
        <begin position="250"/>
        <end position="269"/>
    </location>
</feature>
<dbReference type="Pfam" id="PF04145">
    <property type="entry name" value="Ctr"/>
    <property type="match status" value="1"/>
</dbReference>
<evidence type="ECO:0000313" key="6">
    <source>
        <dbReference type="WBParaSite" id="PgR015_g034_t01"/>
    </source>
</evidence>
<keyword evidence="4" id="KW-0406">Ion transport</keyword>
<feature type="transmembrane region" description="Helical" evidence="4">
    <location>
        <begin position="131"/>
        <end position="151"/>
    </location>
</feature>
<name>A0A915AVQ3_PARUN</name>
<dbReference type="InterPro" id="IPR007274">
    <property type="entry name" value="Cop_transporter"/>
</dbReference>
<evidence type="ECO:0000256" key="1">
    <source>
        <dbReference type="ARBA" id="ARBA00022692"/>
    </source>
</evidence>
<feature type="transmembrane region" description="Helical" evidence="4">
    <location>
        <begin position="227"/>
        <end position="244"/>
    </location>
</feature>
<evidence type="ECO:0000256" key="4">
    <source>
        <dbReference type="RuleBase" id="RU367022"/>
    </source>
</evidence>
<keyword evidence="4" id="KW-0186">Copper</keyword>
<keyword evidence="2 4" id="KW-1133">Transmembrane helix</keyword>
<protein>
    <recommendedName>
        <fullName evidence="4">Copper transport protein</fullName>
    </recommendedName>
</protein>
<sequence length="288" mass="31773">MSSHHDHSMADTSTAIANDTVIGNISEAISTLAEPDFLSDINNFLSDLTKSSDEIVNRIVDHSVHRTHMHASHVGHNHALMGHEMTMNDDMITGSAMEQSADMAGHHMMKMWFHGGCNEVVLFEFWRISSLPGLLLSCLVIFVMASLYEGIKWFRVYLQMSVGAPTPQYSQSKRYDVQKGLLEDAPSNGGDLYAPTTTPPLKVNCDSSGVTFLDGASPLAPMRVIQALLYLIQLVLAYWLMLVVMTYNSWLTASVVLGAAFGHWLFAVLKCLNPQADHLDTFATDACH</sequence>
<reference evidence="6" key="1">
    <citation type="submission" date="2022-11" db="UniProtKB">
        <authorList>
            <consortium name="WormBaseParasite"/>
        </authorList>
    </citation>
    <scope>IDENTIFICATION</scope>
</reference>